<dbReference type="CDD" id="cd07765">
    <property type="entry name" value="KRAB_A-box"/>
    <property type="match status" value="1"/>
</dbReference>
<dbReference type="PANTHER" id="PTHR23232">
    <property type="entry name" value="KRAB DOMAIN C2H2 ZINC FINGER"/>
    <property type="match status" value="1"/>
</dbReference>
<comment type="caution">
    <text evidence="2">The sequence shown here is derived from an EMBL/GenBank/DDBJ whole genome shotgun (WGS) entry which is preliminary data.</text>
</comment>
<dbReference type="InterPro" id="IPR001909">
    <property type="entry name" value="KRAB"/>
</dbReference>
<dbReference type="Proteomes" id="UP000326458">
    <property type="component" value="Unassembled WGS sequence"/>
</dbReference>
<protein>
    <recommendedName>
        <fullName evidence="1">KRAB domain-containing protein</fullName>
    </recommendedName>
</protein>
<proteinExistence type="predicted"/>
<evidence type="ECO:0000259" key="1">
    <source>
        <dbReference type="PROSITE" id="PS50805"/>
    </source>
</evidence>
<keyword evidence="3" id="KW-1185">Reference proteome</keyword>
<dbReference type="Pfam" id="PF01352">
    <property type="entry name" value="KRAB"/>
    <property type="match status" value="1"/>
</dbReference>
<dbReference type="GO" id="GO:0006355">
    <property type="term" value="P:regulation of DNA-templated transcription"/>
    <property type="evidence" value="ECO:0007669"/>
    <property type="project" value="InterPro"/>
</dbReference>
<reference evidence="2 3" key="1">
    <citation type="submission" date="2019-06" db="EMBL/GenBank/DDBJ databases">
        <title>Discovery of a novel chromosome fission-fusion reversal in muntjac.</title>
        <authorList>
            <person name="Mudd A.B."/>
            <person name="Bredeson J.V."/>
            <person name="Baum R."/>
            <person name="Hockemeyer D."/>
            <person name="Rokhsar D.S."/>
        </authorList>
    </citation>
    <scope>NUCLEOTIDE SEQUENCE [LARGE SCALE GENOMIC DNA]</scope>
    <source>
        <strain evidence="2">UTSW_UCB_Mm</strain>
        <tissue evidence="2">Fibroblast cell line</tissue>
    </source>
</reference>
<dbReference type="PROSITE" id="PS50805">
    <property type="entry name" value="KRAB"/>
    <property type="match status" value="1"/>
</dbReference>
<gene>
    <name evidence="2" type="ORF">FD754_024481</name>
</gene>
<evidence type="ECO:0000313" key="3">
    <source>
        <dbReference type="Proteomes" id="UP000326458"/>
    </source>
</evidence>
<dbReference type="Gene3D" id="6.10.140.140">
    <property type="match status" value="1"/>
</dbReference>
<dbReference type="PANTHER" id="PTHR23232:SF140">
    <property type="entry name" value="ZFP92 ZINC FINGER PROTEIN"/>
    <property type="match status" value="1"/>
</dbReference>
<dbReference type="AlphaFoldDB" id="A0A5N3UPD5"/>
<dbReference type="InterPro" id="IPR036051">
    <property type="entry name" value="KRAB_dom_sf"/>
</dbReference>
<dbReference type="EMBL" id="VCEA01003774">
    <property type="protein sequence ID" value="KAB0338574.1"/>
    <property type="molecule type" value="Genomic_DNA"/>
</dbReference>
<dbReference type="SMART" id="SM00349">
    <property type="entry name" value="KRAB"/>
    <property type="match status" value="1"/>
</dbReference>
<feature type="domain" description="KRAB" evidence="1">
    <location>
        <begin position="35"/>
        <end position="106"/>
    </location>
</feature>
<dbReference type="SUPFAM" id="SSF109640">
    <property type="entry name" value="KRAB domain (Kruppel-associated box)"/>
    <property type="match status" value="1"/>
</dbReference>
<accession>A0A5N3UPD5</accession>
<dbReference type="InterPro" id="IPR050169">
    <property type="entry name" value="Krueppel_C2H2_ZnF"/>
</dbReference>
<evidence type="ECO:0000313" key="2">
    <source>
        <dbReference type="EMBL" id="KAB0338574.1"/>
    </source>
</evidence>
<sequence length="123" mass="13834">MGGGGSVNFLPAKEQEDLEWKTGICKILSFRTGPLTFGDVAVEFSGEEWAWLDSAQRSLHRSVMLENYRNLASLGLCMSKPEMISSLEQSKEPWAVKAKSTRGRCPDLNLCELPHLLRLYLFL</sequence>
<name>A0A5N3UPD5_MUNMU</name>
<organism evidence="2 3">
    <name type="scientific">Muntiacus muntjak</name>
    <name type="common">Barking deer</name>
    <name type="synonym">Indian muntjac</name>
    <dbReference type="NCBI Taxonomy" id="9888"/>
    <lineage>
        <taxon>Eukaryota</taxon>
        <taxon>Metazoa</taxon>
        <taxon>Chordata</taxon>
        <taxon>Craniata</taxon>
        <taxon>Vertebrata</taxon>
        <taxon>Euteleostomi</taxon>
        <taxon>Mammalia</taxon>
        <taxon>Eutheria</taxon>
        <taxon>Laurasiatheria</taxon>
        <taxon>Artiodactyla</taxon>
        <taxon>Ruminantia</taxon>
        <taxon>Pecora</taxon>
        <taxon>Cervidae</taxon>
        <taxon>Muntiacinae</taxon>
        <taxon>Muntiacus</taxon>
    </lineage>
</organism>